<sequence length="340" mass="36822">MGESLLLPLLCSSLLGTKALSAQIEELAIEVANISARIDEIQAGALAGPSKPDDVLDTLSALPVSYEPEDSVDIPCYSTTEHKWYRNSVAYAAKFRRSWEAQTFREGKYPPLSEFHPHPSSARQIATQSDAQAASSGKGGRGKGKRKKQPTTAAQVAAGEAHRGNAVSSRNPPAAERRFFAPHAAPSPYPQSNLIAASRPDVAHCVLREADCTPRLSFSSRVNDRGVVTLLVLSPITPATACVSYYDVLMAKLNQSFPVGDSLWLSFRPAHNEVHLAGHSHPIEYLPADDSELFLSIKNTVLSVKEVQIFSTRYLNPDRPSRILKKATSVGVTVASEHEA</sequence>
<name>A0A317SFD5_9PEZI</name>
<feature type="chain" id="PRO_5016264082" evidence="2">
    <location>
        <begin position="22"/>
        <end position="340"/>
    </location>
</feature>
<protein>
    <submittedName>
        <fullName evidence="3">Uncharacterized protein</fullName>
    </submittedName>
</protein>
<gene>
    <name evidence="3" type="ORF">C7212DRAFT_347251</name>
</gene>
<evidence type="ECO:0000256" key="1">
    <source>
        <dbReference type="SAM" id="MobiDB-lite"/>
    </source>
</evidence>
<proteinExistence type="predicted"/>
<evidence type="ECO:0000313" key="4">
    <source>
        <dbReference type="Proteomes" id="UP000246991"/>
    </source>
</evidence>
<feature type="signal peptide" evidence="2">
    <location>
        <begin position="1"/>
        <end position="21"/>
    </location>
</feature>
<evidence type="ECO:0000313" key="3">
    <source>
        <dbReference type="EMBL" id="PWW73085.1"/>
    </source>
</evidence>
<feature type="region of interest" description="Disordered" evidence="1">
    <location>
        <begin position="110"/>
        <end position="172"/>
    </location>
</feature>
<reference evidence="3 4" key="1">
    <citation type="submission" date="2018-03" db="EMBL/GenBank/DDBJ databases">
        <title>Genomes of Pezizomycetes fungi and the evolution of truffles.</title>
        <authorList>
            <person name="Murat C."/>
            <person name="Payen T."/>
            <person name="Noel B."/>
            <person name="Kuo A."/>
            <person name="Martin F.M."/>
        </authorList>
    </citation>
    <scope>NUCLEOTIDE SEQUENCE [LARGE SCALE GENOMIC DNA]</scope>
    <source>
        <strain evidence="3">091103-1</strain>
    </source>
</reference>
<feature type="compositionally biased region" description="Basic residues" evidence="1">
    <location>
        <begin position="140"/>
        <end position="149"/>
    </location>
</feature>
<accession>A0A317SFD5</accession>
<evidence type="ECO:0000256" key="2">
    <source>
        <dbReference type="SAM" id="SignalP"/>
    </source>
</evidence>
<dbReference type="OrthoDB" id="10035396at2759"/>
<organism evidence="3 4">
    <name type="scientific">Tuber magnatum</name>
    <name type="common">white Piedmont truffle</name>
    <dbReference type="NCBI Taxonomy" id="42249"/>
    <lineage>
        <taxon>Eukaryota</taxon>
        <taxon>Fungi</taxon>
        <taxon>Dikarya</taxon>
        <taxon>Ascomycota</taxon>
        <taxon>Pezizomycotina</taxon>
        <taxon>Pezizomycetes</taxon>
        <taxon>Pezizales</taxon>
        <taxon>Tuberaceae</taxon>
        <taxon>Tuber</taxon>
    </lineage>
</organism>
<dbReference type="EMBL" id="PYWC01000087">
    <property type="protein sequence ID" value="PWW73085.1"/>
    <property type="molecule type" value="Genomic_DNA"/>
</dbReference>
<dbReference type="AlphaFoldDB" id="A0A317SFD5"/>
<dbReference type="Proteomes" id="UP000246991">
    <property type="component" value="Unassembled WGS sequence"/>
</dbReference>
<keyword evidence="2" id="KW-0732">Signal</keyword>
<feature type="compositionally biased region" description="Polar residues" evidence="1">
    <location>
        <begin position="121"/>
        <end position="135"/>
    </location>
</feature>
<comment type="caution">
    <text evidence="3">The sequence shown here is derived from an EMBL/GenBank/DDBJ whole genome shotgun (WGS) entry which is preliminary data.</text>
</comment>
<keyword evidence="4" id="KW-1185">Reference proteome</keyword>